<protein>
    <submittedName>
        <fullName evidence="1">Uncharacterized protein</fullName>
    </submittedName>
</protein>
<gene>
    <name evidence="1" type="ORF">TVY486_0803020</name>
</gene>
<reference evidence="1" key="1">
    <citation type="journal article" date="2012" name="Proc. Natl. Acad. Sci. U.S.A.">
        <title>Antigenic diversity is generated by distinct evolutionary mechanisms in African trypanosome species.</title>
        <authorList>
            <person name="Jackson A.P."/>
            <person name="Berry A."/>
            <person name="Aslett M."/>
            <person name="Allison H.C."/>
            <person name="Burton P."/>
            <person name="Vavrova-Anderson J."/>
            <person name="Brown R."/>
            <person name="Browne H."/>
            <person name="Corton N."/>
            <person name="Hauser H."/>
            <person name="Gamble J."/>
            <person name="Gilderthorp R."/>
            <person name="Marcello L."/>
            <person name="McQuillan J."/>
            <person name="Otto T.D."/>
            <person name="Quail M.A."/>
            <person name="Sanders M.J."/>
            <person name="van Tonder A."/>
            <person name="Ginger M.L."/>
            <person name="Field M.C."/>
            <person name="Barry J.D."/>
            <person name="Hertz-Fowler C."/>
            <person name="Berriman M."/>
        </authorList>
    </citation>
    <scope>NUCLEOTIDE SEQUENCE</scope>
    <source>
        <strain evidence="1">Y486</strain>
    </source>
</reference>
<proteinExistence type="predicted"/>
<evidence type="ECO:0000313" key="1">
    <source>
        <dbReference type="EMBL" id="CCC49693.1"/>
    </source>
</evidence>
<name>G0U0U3_TRYVY</name>
<organism evidence="1">
    <name type="scientific">Trypanosoma vivax (strain Y486)</name>
    <dbReference type="NCBI Taxonomy" id="1055687"/>
    <lineage>
        <taxon>Eukaryota</taxon>
        <taxon>Discoba</taxon>
        <taxon>Euglenozoa</taxon>
        <taxon>Kinetoplastea</taxon>
        <taxon>Metakinetoplastina</taxon>
        <taxon>Trypanosomatida</taxon>
        <taxon>Trypanosomatidae</taxon>
        <taxon>Trypanosoma</taxon>
        <taxon>Duttonella</taxon>
    </lineage>
</organism>
<dbReference type="EMBL" id="HE573024">
    <property type="protein sequence ID" value="CCC49693.1"/>
    <property type="molecule type" value="Genomic_DNA"/>
</dbReference>
<accession>G0U0U3</accession>
<sequence length="119" mass="13355">MPPKGRRPRASASDTMRMAIHRRLETPVGSNGSTTRVVARRSDLVSLPPPAWKRRRAPRLGIGALRVGHRSASGARRGHYKKQRLVCTECRLNMLDWPYCGMTGNPHEFDVEDEPDVIA</sequence>
<dbReference type="AlphaFoldDB" id="G0U0U3"/>
<dbReference type="OMA" id="MRMAIHR"/>